<accession>A0A368TRC6</accession>
<organism evidence="1 2">
    <name type="scientific">Billgrantia montanilacus</name>
    <dbReference type="NCBI Taxonomy" id="2282305"/>
    <lineage>
        <taxon>Bacteria</taxon>
        <taxon>Pseudomonadati</taxon>
        <taxon>Pseudomonadota</taxon>
        <taxon>Gammaproteobacteria</taxon>
        <taxon>Oceanospirillales</taxon>
        <taxon>Halomonadaceae</taxon>
        <taxon>Billgrantia</taxon>
    </lineage>
</organism>
<dbReference type="AlphaFoldDB" id="A0A368TRC6"/>
<comment type="caution">
    <text evidence="1">The sequence shown here is derived from an EMBL/GenBank/DDBJ whole genome shotgun (WGS) entry which is preliminary data.</text>
</comment>
<gene>
    <name evidence="1" type="ORF">DU505_18820</name>
</gene>
<dbReference type="EMBL" id="QPII01000019">
    <property type="protein sequence ID" value="RCV86886.1"/>
    <property type="molecule type" value="Genomic_DNA"/>
</dbReference>
<evidence type="ECO:0000313" key="1">
    <source>
        <dbReference type="EMBL" id="RCV86886.1"/>
    </source>
</evidence>
<protein>
    <submittedName>
        <fullName evidence="1">Uncharacterized protein</fullName>
    </submittedName>
</protein>
<dbReference type="Proteomes" id="UP000252405">
    <property type="component" value="Unassembled WGS sequence"/>
</dbReference>
<dbReference type="RefSeq" id="WP_114480511.1">
    <property type="nucleotide sequence ID" value="NZ_QPII01000019.1"/>
</dbReference>
<sequence>MKIVTLNAPSTVYCQWAESTDRRRHDLWLYVDGWEVAPSYSIAWLEGESLADAIEVEHLEPGEGPGWYVVDGCGDVCPDLEPLSHSGPFDTFAWGAIKSKWQALREAGAPPATPLREFRLPTGVFQAEDCRDGVLINPVLPEHFDDTPNNARSPLVIDRWWGRPFIVARPLEDSLEDVDSYASRLSLHGSKPSMTPEEWVAGQEELRRRRRQRYPSGTAYEVRCLDGGAWDRSTWWGDADNLEAALEIAKTGPCWRQQGGLLS</sequence>
<evidence type="ECO:0000313" key="2">
    <source>
        <dbReference type="Proteomes" id="UP000252405"/>
    </source>
</evidence>
<name>A0A368TRC6_9GAMM</name>
<keyword evidence="2" id="KW-1185">Reference proteome</keyword>
<dbReference type="OrthoDB" id="6871772at2"/>
<reference evidence="1 2" key="1">
    <citation type="submission" date="2018-07" db="EMBL/GenBank/DDBJ databases">
        <title>Halomonas montanilacus sp. nov., isolated from Lake Pengyan on Tibetan Plateau.</title>
        <authorList>
            <person name="Lu H."/>
            <person name="Xing P."/>
            <person name="Wu Q."/>
        </authorList>
    </citation>
    <scope>NUCLEOTIDE SEQUENCE [LARGE SCALE GENOMIC DNA]</scope>
    <source>
        <strain evidence="1 2">PYC7W</strain>
    </source>
</reference>
<proteinExistence type="predicted"/>